<evidence type="ECO:0000313" key="14">
    <source>
        <dbReference type="Proteomes" id="UP000825935"/>
    </source>
</evidence>
<feature type="domain" description="ABC transporter" evidence="12">
    <location>
        <begin position="57"/>
        <end position="304"/>
    </location>
</feature>
<keyword evidence="9 11" id="KW-0472">Membrane</keyword>
<dbReference type="InterPro" id="IPR017871">
    <property type="entry name" value="ABC_transporter-like_CS"/>
</dbReference>
<dbReference type="GO" id="GO:0016887">
    <property type="term" value="F:ATP hydrolysis activity"/>
    <property type="evidence" value="ECO:0007669"/>
    <property type="project" value="InterPro"/>
</dbReference>
<keyword evidence="6" id="KW-0547">Nucleotide-binding</keyword>
<dbReference type="EMBL" id="CM035435">
    <property type="protein sequence ID" value="KAH7289660.1"/>
    <property type="molecule type" value="Genomic_DNA"/>
</dbReference>
<comment type="similarity">
    <text evidence="2">Belongs to the ABC transporter superfamily. ABCG family. Eye pigment precursor importer (TC 3.A.1.204) subfamily.</text>
</comment>
<dbReference type="InterPro" id="IPR052215">
    <property type="entry name" value="Plant_ABCG"/>
</dbReference>
<dbReference type="InterPro" id="IPR003593">
    <property type="entry name" value="AAA+_ATPase"/>
</dbReference>
<evidence type="ECO:0000256" key="7">
    <source>
        <dbReference type="ARBA" id="ARBA00022840"/>
    </source>
</evidence>
<keyword evidence="4" id="KW-0934">Plastid</keyword>
<reference evidence="13" key="1">
    <citation type="submission" date="2021-08" db="EMBL/GenBank/DDBJ databases">
        <title>WGS assembly of Ceratopteris richardii.</title>
        <authorList>
            <person name="Marchant D.B."/>
            <person name="Chen G."/>
            <person name="Jenkins J."/>
            <person name="Shu S."/>
            <person name="Leebens-Mack J."/>
            <person name="Grimwood J."/>
            <person name="Schmutz J."/>
            <person name="Soltis P."/>
            <person name="Soltis D."/>
            <person name="Chen Z.-H."/>
        </authorList>
    </citation>
    <scope>NUCLEOTIDE SEQUENCE</scope>
    <source>
        <strain evidence="13">Whitten #5841</strain>
        <tissue evidence="13">Leaf</tissue>
    </source>
</reference>
<keyword evidence="4" id="KW-0150">Chloroplast</keyword>
<dbReference type="GO" id="GO:0140359">
    <property type="term" value="F:ABC-type transporter activity"/>
    <property type="evidence" value="ECO:0007669"/>
    <property type="project" value="InterPro"/>
</dbReference>
<feature type="transmembrane region" description="Helical" evidence="11">
    <location>
        <begin position="448"/>
        <end position="468"/>
    </location>
</feature>
<comment type="subcellular location">
    <subcellularLocation>
        <location evidence="1">Membrane</location>
        <topology evidence="1">Multi-pass membrane protein</topology>
    </subcellularLocation>
</comment>
<evidence type="ECO:0000256" key="6">
    <source>
        <dbReference type="ARBA" id="ARBA00022741"/>
    </source>
</evidence>
<dbReference type="CDD" id="cd03213">
    <property type="entry name" value="ABCG_EPDR"/>
    <property type="match status" value="1"/>
</dbReference>
<evidence type="ECO:0000256" key="10">
    <source>
        <dbReference type="SAM" id="MobiDB-lite"/>
    </source>
</evidence>
<dbReference type="AlphaFoldDB" id="A0A8T2R148"/>
<evidence type="ECO:0000256" key="4">
    <source>
        <dbReference type="ARBA" id="ARBA00022528"/>
    </source>
</evidence>
<evidence type="ECO:0000256" key="9">
    <source>
        <dbReference type="ARBA" id="ARBA00023136"/>
    </source>
</evidence>
<feature type="transmembrane region" description="Helical" evidence="11">
    <location>
        <begin position="640"/>
        <end position="661"/>
    </location>
</feature>
<evidence type="ECO:0000256" key="3">
    <source>
        <dbReference type="ARBA" id="ARBA00022448"/>
    </source>
</evidence>
<feature type="compositionally biased region" description="Low complexity" evidence="10">
    <location>
        <begin position="695"/>
        <end position="715"/>
    </location>
</feature>
<evidence type="ECO:0000256" key="2">
    <source>
        <dbReference type="ARBA" id="ARBA00005814"/>
    </source>
</evidence>
<evidence type="ECO:0000256" key="11">
    <source>
        <dbReference type="SAM" id="Phobius"/>
    </source>
</evidence>
<dbReference type="InterPro" id="IPR027417">
    <property type="entry name" value="P-loop_NTPase"/>
</dbReference>
<keyword evidence="3" id="KW-0813">Transport</keyword>
<dbReference type="Pfam" id="PF01061">
    <property type="entry name" value="ABC2_membrane"/>
    <property type="match status" value="1"/>
</dbReference>
<evidence type="ECO:0000256" key="5">
    <source>
        <dbReference type="ARBA" id="ARBA00022692"/>
    </source>
</evidence>
<keyword evidence="7" id="KW-0067">ATP-binding</keyword>
<dbReference type="PANTHER" id="PTHR48042:SF11">
    <property type="entry name" value="ABC TRANSPORTER G FAMILY MEMBER 11"/>
    <property type="match status" value="1"/>
</dbReference>
<dbReference type="InterPro" id="IPR013525">
    <property type="entry name" value="ABC2_TM"/>
</dbReference>
<organism evidence="13 14">
    <name type="scientific">Ceratopteris richardii</name>
    <name type="common">Triangle waterfern</name>
    <dbReference type="NCBI Taxonomy" id="49495"/>
    <lineage>
        <taxon>Eukaryota</taxon>
        <taxon>Viridiplantae</taxon>
        <taxon>Streptophyta</taxon>
        <taxon>Embryophyta</taxon>
        <taxon>Tracheophyta</taxon>
        <taxon>Polypodiopsida</taxon>
        <taxon>Polypodiidae</taxon>
        <taxon>Polypodiales</taxon>
        <taxon>Pteridineae</taxon>
        <taxon>Pteridaceae</taxon>
        <taxon>Parkerioideae</taxon>
        <taxon>Ceratopteris</taxon>
    </lineage>
</organism>
<dbReference type="Gene3D" id="3.40.50.300">
    <property type="entry name" value="P-loop containing nucleotide triphosphate hydrolases"/>
    <property type="match status" value="1"/>
</dbReference>
<proteinExistence type="inferred from homology"/>
<name>A0A8T2R148_CERRI</name>
<feature type="transmembrane region" description="Helical" evidence="11">
    <location>
        <begin position="414"/>
        <end position="436"/>
    </location>
</feature>
<feature type="transmembrane region" description="Helical" evidence="11">
    <location>
        <begin position="525"/>
        <end position="546"/>
    </location>
</feature>
<dbReference type="GO" id="GO:0016020">
    <property type="term" value="C:membrane"/>
    <property type="evidence" value="ECO:0007669"/>
    <property type="project" value="UniProtKB-SubCell"/>
</dbReference>
<dbReference type="SMART" id="SM00382">
    <property type="entry name" value="AAA"/>
    <property type="match status" value="1"/>
</dbReference>
<feature type="transmembrane region" description="Helical" evidence="11">
    <location>
        <begin position="552"/>
        <end position="575"/>
    </location>
</feature>
<dbReference type="GO" id="GO:0005524">
    <property type="term" value="F:ATP binding"/>
    <property type="evidence" value="ECO:0007669"/>
    <property type="project" value="UniProtKB-KW"/>
</dbReference>
<keyword evidence="8 11" id="KW-1133">Transmembrane helix</keyword>
<protein>
    <recommendedName>
        <fullName evidence="12">ABC transporter domain-containing protein</fullName>
    </recommendedName>
</protein>
<dbReference type="PROSITE" id="PS50893">
    <property type="entry name" value="ABC_TRANSPORTER_2"/>
    <property type="match status" value="1"/>
</dbReference>
<dbReference type="PROSITE" id="PS00211">
    <property type="entry name" value="ABC_TRANSPORTER_1"/>
    <property type="match status" value="1"/>
</dbReference>
<dbReference type="Proteomes" id="UP000825935">
    <property type="component" value="Chromosome 30"/>
</dbReference>
<evidence type="ECO:0000313" key="13">
    <source>
        <dbReference type="EMBL" id="KAH7289660.1"/>
    </source>
</evidence>
<dbReference type="OMA" id="AYRTSTF"/>
<keyword evidence="14" id="KW-1185">Reference proteome</keyword>
<dbReference type="SUPFAM" id="SSF52540">
    <property type="entry name" value="P-loop containing nucleoside triphosphate hydrolases"/>
    <property type="match status" value="1"/>
</dbReference>
<dbReference type="Pfam" id="PF00005">
    <property type="entry name" value="ABC_tran"/>
    <property type="match status" value="1"/>
</dbReference>
<evidence type="ECO:0000256" key="8">
    <source>
        <dbReference type="ARBA" id="ARBA00022989"/>
    </source>
</evidence>
<dbReference type="InterPro" id="IPR003439">
    <property type="entry name" value="ABC_transporter-like_ATP-bd"/>
</dbReference>
<feature type="region of interest" description="Disordered" evidence="10">
    <location>
        <begin position="688"/>
        <end position="723"/>
    </location>
</feature>
<dbReference type="PANTHER" id="PTHR48042">
    <property type="entry name" value="ABC TRANSPORTER G FAMILY MEMBER 11"/>
    <property type="match status" value="1"/>
</dbReference>
<evidence type="ECO:0000259" key="12">
    <source>
        <dbReference type="PROSITE" id="PS50893"/>
    </source>
</evidence>
<sequence>MGSLSVIKGDDDRAYECGSYDDTQCSGKINVNTEEACKDGCYNVDLYNGTKNNFGGLAWKALWVTVRSRTTHSRTVLHGLTGYAEPGKILAIMGPSGSGKSTLLDALAGRLSSNARVTGEITHLNGSNGRSLTNGRSIAYVTQDDTLIGTLTVRETIMYSANLRLPGGSSSPEKLELVEKAILEMGLSDSADTPVGNWHLRGLSGGEKRRLSIALEILTRPYVLFLDEPTSGLDSASAFFVTATLRKLARDGNRTLIASVHQPSSEVFALFDSLFLLSNGRTVYFGNRMKAEQFFSDAGYPCPPLGNPSDHYLCAINSDFDTIKSSFITDLESSYPIQNISSTEMANILVGAYRTSTFAGTAHLKAEELLVQQRQDKTRLVPDMSRIVTAGFFGQTMALTQRSFVNMKRDMGYYWLRLLIYIMLTVCIGTIYFKVGTSYQAISARASCMSYVTGFLTFMSIGGFPSFVEDMKVFSREHLNGHYGVLPFVLANFLSSLPFLALIALVSSCICYFMVELHPGFEHFVYFLLCLLTCLCVVESLMMAVASLVPNFLMGIITGAGIQGIFMLVAGFFRLPDDLPKVMWRYPMSYLSFHMYSLQGMYQNDFLGLSFQPSTLPAPPISGRFILTNLYQIDLSRSKWLNLLVLVAMIVGYRFLFLVMIKLSEIVPKYASNVSQATLGCTISRKPEAKEKLDSSSPISSCRSSSPGSSSVSSPTCAALPEP</sequence>
<dbReference type="OrthoDB" id="66620at2759"/>
<comment type="caution">
    <text evidence="13">The sequence shown here is derived from an EMBL/GenBank/DDBJ whole genome shotgun (WGS) entry which is preliminary data.</text>
</comment>
<feature type="transmembrane region" description="Helical" evidence="11">
    <location>
        <begin position="488"/>
        <end position="513"/>
    </location>
</feature>
<accession>A0A8T2R148</accession>
<evidence type="ECO:0000256" key="1">
    <source>
        <dbReference type="ARBA" id="ARBA00004141"/>
    </source>
</evidence>
<gene>
    <name evidence="13" type="ORF">KP509_30G013300</name>
</gene>
<keyword evidence="5 11" id="KW-0812">Transmembrane</keyword>